<dbReference type="SUPFAM" id="SSF54001">
    <property type="entry name" value="Cysteine proteinases"/>
    <property type="match status" value="1"/>
</dbReference>
<proteinExistence type="inferred from homology"/>
<keyword evidence="6" id="KW-1185">Reference proteome</keyword>
<comment type="caution">
    <text evidence="5">The sequence shown here is derived from an EMBL/GenBank/DDBJ whole genome shotgun (WGS) entry which is preliminary data.</text>
</comment>
<dbReference type="OrthoDB" id="10253408at2759"/>
<dbReference type="InterPro" id="IPR025661">
    <property type="entry name" value="Pept_asp_AS"/>
</dbReference>
<protein>
    <submittedName>
        <fullName evidence="5">Cathepsin L-like proteinase</fullName>
    </submittedName>
</protein>
<dbReference type="PRINTS" id="PR00705">
    <property type="entry name" value="PAPAIN"/>
</dbReference>
<dbReference type="GO" id="GO:0006508">
    <property type="term" value="P:proteolysis"/>
    <property type="evidence" value="ECO:0007669"/>
    <property type="project" value="InterPro"/>
</dbReference>
<dbReference type="GO" id="GO:0008234">
    <property type="term" value="F:cysteine-type peptidase activity"/>
    <property type="evidence" value="ECO:0007669"/>
    <property type="project" value="InterPro"/>
</dbReference>
<dbReference type="InterPro" id="IPR013201">
    <property type="entry name" value="Prot_inhib_I29"/>
</dbReference>
<dbReference type="Pfam" id="PF00112">
    <property type="entry name" value="Peptidase_C1"/>
    <property type="match status" value="1"/>
</dbReference>
<sequence length="397" mass="43316">MVTHSPATNPHLALSANNMKLSSVVATFVVATLIGVSYAQVQVLDVDEILGAQGVFNGLKVPFVSFGAFDAAVSQAVSKFSSVLQLGALDAAYANFASKFGKSGGEGTKNIFKTNILEIFGHNLNAKEGRKTFTMGVNKFSDLTLDQVKAKFTGAQVPNITRRDLFEEATPVKLPLMMNRRQTRAAPASKDWRDYGIVTKVKNQGGCGSCTDFANSGALESAMALYKGTNNLDLSEQELVDCPANVGRCNGNNPDQIFEYQKAEGQVSEASYPYEAKVGSCRNGGKTKLAKVSNFYRMGQKDENTMKEWLATYGPLTAIIEVNNDFYKYKSGVFTSPCSKNSYDHAVMIVGYGSEGGNDYWIVKNSWADNWGDKGYIKMLRNKSFCMIDMYPILAQA</sequence>
<evidence type="ECO:0000256" key="2">
    <source>
        <dbReference type="ARBA" id="ARBA00023157"/>
    </source>
</evidence>
<dbReference type="CDD" id="cd02248">
    <property type="entry name" value="Peptidase_C1A"/>
    <property type="match status" value="1"/>
</dbReference>
<evidence type="ECO:0000313" key="5">
    <source>
        <dbReference type="EMBL" id="OXA60955.1"/>
    </source>
</evidence>
<dbReference type="AlphaFoldDB" id="A0A226ETK7"/>
<keyword evidence="2" id="KW-1015">Disulfide bond</keyword>
<dbReference type="PROSITE" id="PS00640">
    <property type="entry name" value="THIOL_PROTEASE_ASN"/>
    <property type="match status" value="1"/>
</dbReference>
<dbReference type="SMART" id="SM00848">
    <property type="entry name" value="Inhibitor_I29"/>
    <property type="match status" value="1"/>
</dbReference>
<reference evidence="5 6" key="1">
    <citation type="submission" date="2015-12" db="EMBL/GenBank/DDBJ databases">
        <title>The genome of Folsomia candida.</title>
        <authorList>
            <person name="Faddeeva A."/>
            <person name="Derks M.F."/>
            <person name="Anvar Y."/>
            <person name="Smit S."/>
            <person name="Van Straalen N."/>
            <person name="Roelofs D."/>
        </authorList>
    </citation>
    <scope>NUCLEOTIDE SEQUENCE [LARGE SCALE GENOMIC DNA]</scope>
    <source>
        <strain evidence="5 6">VU population</strain>
        <tissue evidence="5">Whole body</tissue>
    </source>
</reference>
<evidence type="ECO:0000256" key="1">
    <source>
        <dbReference type="ARBA" id="ARBA00008455"/>
    </source>
</evidence>
<feature type="domain" description="Peptidase C1A papain C-terminal" evidence="3">
    <location>
        <begin position="186"/>
        <end position="396"/>
    </location>
</feature>
<evidence type="ECO:0000259" key="4">
    <source>
        <dbReference type="SMART" id="SM00848"/>
    </source>
</evidence>
<evidence type="ECO:0000259" key="3">
    <source>
        <dbReference type="SMART" id="SM00645"/>
    </source>
</evidence>
<organism evidence="5 6">
    <name type="scientific">Folsomia candida</name>
    <name type="common">Springtail</name>
    <dbReference type="NCBI Taxonomy" id="158441"/>
    <lineage>
        <taxon>Eukaryota</taxon>
        <taxon>Metazoa</taxon>
        <taxon>Ecdysozoa</taxon>
        <taxon>Arthropoda</taxon>
        <taxon>Hexapoda</taxon>
        <taxon>Collembola</taxon>
        <taxon>Entomobryomorpha</taxon>
        <taxon>Isotomoidea</taxon>
        <taxon>Isotomidae</taxon>
        <taxon>Proisotominae</taxon>
        <taxon>Folsomia</taxon>
    </lineage>
</organism>
<evidence type="ECO:0000313" key="6">
    <source>
        <dbReference type="Proteomes" id="UP000198287"/>
    </source>
</evidence>
<feature type="domain" description="Cathepsin propeptide inhibitor" evidence="4">
    <location>
        <begin position="93"/>
        <end position="148"/>
    </location>
</feature>
<dbReference type="InterPro" id="IPR038765">
    <property type="entry name" value="Papain-like_cys_pep_sf"/>
</dbReference>
<name>A0A226ETK7_FOLCA</name>
<dbReference type="PANTHER" id="PTHR12411">
    <property type="entry name" value="CYSTEINE PROTEASE FAMILY C1-RELATED"/>
    <property type="match status" value="1"/>
</dbReference>
<accession>A0A226ETK7</accession>
<dbReference type="Gene3D" id="3.90.70.10">
    <property type="entry name" value="Cysteine proteinases"/>
    <property type="match status" value="1"/>
</dbReference>
<dbReference type="Proteomes" id="UP000198287">
    <property type="component" value="Unassembled WGS sequence"/>
</dbReference>
<dbReference type="InterPro" id="IPR013128">
    <property type="entry name" value="Peptidase_C1A"/>
</dbReference>
<dbReference type="OMA" id="PAEWHSV"/>
<dbReference type="Pfam" id="PF08246">
    <property type="entry name" value="Inhibitor_I29"/>
    <property type="match status" value="1"/>
</dbReference>
<comment type="similarity">
    <text evidence="1">Belongs to the peptidase C1 family.</text>
</comment>
<dbReference type="InterPro" id="IPR039417">
    <property type="entry name" value="Peptidase_C1A_papain-like"/>
</dbReference>
<dbReference type="STRING" id="158441.A0A226ETK7"/>
<dbReference type="FunFam" id="3.90.70.10:FF:000332">
    <property type="entry name" value="Cathepsin L1"/>
    <property type="match status" value="1"/>
</dbReference>
<dbReference type="InterPro" id="IPR000668">
    <property type="entry name" value="Peptidase_C1A_C"/>
</dbReference>
<dbReference type="EMBL" id="LNIX01000002">
    <property type="protein sequence ID" value="OXA60955.1"/>
    <property type="molecule type" value="Genomic_DNA"/>
</dbReference>
<gene>
    <name evidence="5" type="ORF">Fcan01_04775</name>
</gene>
<dbReference type="SMART" id="SM00645">
    <property type="entry name" value="Pept_C1"/>
    <property type="match status" value="1"/>
</dbReference>